<evidence type="ECO:0000256" key="1">
    <source>
        <dbReference type="ARBA" id="ARBA00004651"/>
    </source>
</evidence>
<dbReference type="EMBL" id="CP001365">
    <property type="protein sequence ID" value="ACM56598.1"/>
    <property type="molecule type" value="Genomic_DNA"/>
</dbReference>
<dbReference type="eggNOG" id="arCOG00481">
    <property type="taxonomic scope" value="Archaea"/>
</dbReference>
<evidence type="ECO:0000313" key="8">
    <source>
        <dbReference type="Proteomes" id="UP000000740"/>
    </source>
</evidence>
<proteinExistence type="predicted"/>
<feature type="transmembrane region" description="Helical" evidence="6">
    <location>
        <begin position="292"/>
        <end position="312"/>
    </location>
</feature>
<dbReference type="KEGG" id="hla:Hlac_1001"/>
<sequence>MQDTIDPPSELSGGTDSPHRSEPPASTRSPSDSSVTSNNSPAASNDSSTRPSADGRRLATAFAWGSPFTALVAAVETLIATVLLGVSPTVAPAVVALVTFAVYSVDHVADADTDAASTPNRALVARRYGDQLMIAAALAYGLAVAVAVTGGPLALALTLLPGAFWVVYASDWLPDLGRAVGAALASITPDDRIAGRVGATVTDGGRSYVPRLKDVLVVNSVVVAAGWATALTFLPIAFAGSSAGPTVPVVFAYFLLRSFVDAELPNVRDVEADAAVGVATLPVVFGVARTRWVLYGVDLLAAGIVTAAAVAGLLAWPLVGALGVGIAASVCITALAGRIDDASVLGIAPDCSYLVVGVAIAGVTLVG</sequence>
<feature type="transmembrane region" description="Helical" evidence="6">
    <location>
        <begin position="318"/>
        <end position="337"/>
    </location>
</feature>
<protein>
    <recommendedName>
        <fullName evidence="9">UbiA prenyltransferase</fullName>
    </recommendedName>
</protein>
<dbReference type="GeneID" id="7401896"/>
<evidence type="ECO:0000256" key="4">
    <source>
        <dbReference type="ARBA" id="ARBA00023136"/>
    </source>
</evidence>
<feature type="transmembrane region" description="Helical" evidence="6">
    <location>
        <begin position="344"/>
        <end position="366"/>
    </location>
</feature>
<name>B9LML0_HALLT</name>
<keyword evidence="4 6" id="KW-0472">Membrane</keyword>
<keyword evidence="3 6" id="KW-1133">Transmembrane helix</keyword>
<accession>B9LML0</accession>
<evidence type="ECO:0000256" key="6">
    <source>
        <dbReference type="SAM" id="Phobius"/>
    </source>
</evidence>
<evidence type="ECO:0000256" key="3">
    <source>
        <dbReference type="ARBA" id="ARBA00022989"/>
    </source>
</evidence>
<evidence type="ECO:0008006" key="9">
    <source>
        <dbReference type="Google" id="ProtNLM"/>
    </source>
</evidence>
<feature type="compositionally biased region" description="Low complexity" evidence="5">
    <location>
        <begin position="23"/>
        <end position="48"/>
    </location>
</feature>
<evidence type="ECO:0000313" key="7">
    <source>
        <dbReference type="EMBL" id="ACM56598.1"/>
    </source>
</evidence>
<dbReference type="AlphaFoldDB" id="B9LML0"/>
<feature type="region of interest" description="Disordered" evidence="5">
    <location>
        <begin position="1"/>
        <end position="53"/>
    </location>
</feature>
<evidence type="ECO:0000256" key="2">
    <source>
        <dbReference type="ARBA" id="ARBA00022692"/>
    </source>
</evidence>
<keyword evidence="8" id="KW-1185">Reference proteome</keyword>
<gene>
    <name evidence="7" type="ordered locus">Hlac_1001</name>
</gene>
<dbReference type="HOGENOM" id="CLU_077871_0_0_2"/>
<dbReference type="Pfam" id="PF01040">
    <property type="entry name" value="UbiA"/>
    <property type="match status" value="1"/>
</dbReference>
<evidence type="ECO:0000256" key="5">
    <source>
        <dbReference type="SAM" id="MobiDB-lite"/>
    </source>
</evidence>
<dbReference type="Proteomes" id="UP000000740">
    <property type="component" value="Chromosome 1"/>
</dbReference>
<feature type="transmembrane region" description="Helical" evidence="6">
    <location>
        <begin position="135"/>
        <end position="168"/>
    </location>
</feature>
<dbReference type="GO" id="GO:0016765">
    <property type="term" value="F:transferase activity, transferring alkyl or aryl (other than methyl) groups"/>
    <property type="evidence" value="ECO:0007669"/>
    <property type="project" value="InterPro"/>
</dbReference>
<feature type="transmembrane region" description="Helical" evidence="6">
    <location>
        <begin position="216"/>
        <end position="238"/>
    </location>
</feature>
<organism evidence="7 8">
    <name type="scientific">Halorubrum lacusprofundi (strain ATCC 49239 / DSM 5036 / JCM 8891 / ACAM 34)</name>
    <dbReference type="NCBI Taxonomy" id="416348"/>
    <lineage>
        <taxon>Archaea</taxon>
        <taxon>Methanobacteriati</taxon>
        <taxon>Methanobacteriota</taxon>
        <taxon>Stenosarchaea group</taxon>
        <taxon>Halobacteria</taxon>
        <taxon>Halobacteriales</taxon>
        <taxon>Haloferacaceae</taxon>
        <taxon>Halorubrum</taxon>
    </lineage>
</organism>
<keyword evidence="2 6" id="KW-0812">Transmembrane</keyword>
<dbReference type="GO" id="GO:0005886">
    <property type="term" value="C:plasma membrane"/>
    <property type="evidence" value="ECO:0007669"/>
    <property type="project" value="UniProtKB-SubCell"/>
</dbReference>
<reference evidence="7 8" key="1">
    <citation type="journal article" date="2016" name="Stand. Genomic Sci.">
        <title>Complete genome sequence of the Antarctic Halorubrum lacusprofundi type strain ACAM 34.</title>
        <authorList>
            <person name="Anderson I.J."/>
            <person name="DasSarma P."/>
            <person name="Lucas S."/>
            <person name="Copeland A."/>
            <person name="Lapidus A."/>
            <person name="Del Rio T.G."/>
            <person name="Tice H."/>
            <person name="Dalin E."/>
            <person name="Bruce D.C."/>
            <person name="Goodwin L."/>
            <person name="Pitluck S."/>
            <person name="Sims D."/>
            <person name="Brettin T.S."/>
            <person name="Detter J.C."/>
            <person name="Han C.S."/>
            <person name="Larimer F."/>
            <person name="Hauser L."/>
            <person name="Land M."/>
            <person name="Ivanova N."/>
            <person name="Richardson P."/>
            <person name="Cavicchioli R."/>
            <person name="DasSarma S."/>
            <person name="Woese C.R."/>
            <person name="Kyrpides N.C."/>
        </authorList>
    </citation>
    <scope>NUCLEOTIDE SEQUENCE [LARGE SCALE GENOMIC DNA]</scope>
    <source>
        <strain evidence="8">ATCC 49239 / DSM 5036 / JCM 8891 / ACAM 34</strain>
    </source>
</reference>
<dbReference type="InterPro" id="IPR000537">
    <property type="entry name" value="UbiA_prenyltransferase"/>
</dbReference>
<dbReference type="RefSeq" id="WP_015909746.1">
    <property type="nucleotide sequence ID" value="NC_012029.1"/>
</dbReference>
<comment type="subcellular location">
    <subcellularLocation>
        <location evidence="1">Cell membrane</location>
        <topology evidence="1">Multi-pass membrane protein</topology>
    </subcellularLocation>
</comment>